<feature type="chain" id="PRO_5047539760" evidence="2">
    <location>
        <begin position="23"/>
        <end position="305"/>
    </location>
</feature>
<dbReference type="RefSeq" id="WP_380018965.1">
    <property type="nucleotide sequence ID" value="NZ_JBHSHD010000003.1"/>
</dbReference>
<organism evidence="3 4">
    <name type="scientific">Dokdonella ginsengisoli</name>
    <dbReference type="NCBI Taxonomy" id="363846"/>
    <lineage>
        <taxon>Bacteria</taxon>
        <taxon>Pseudomonadati</taxon>
        <taxon>Pseudomonadota</taxon>
        <taxon>Gammaproteobacteria</taxon>
        <taxon>Lysobacterales</taxon>
        <taxon>Rhodanobacteraceae</taxon>
        <taxon>Dokdonella</taxon>
    </lineage>
</organism>
<feature type="region of interest" description="Disordered" evidence="1">
    <location>
        <begin position="75"/>
        <end position="101"/>
    </location>
</feature>
<sequence>MNGSFVVGLFLASFLASPAAGATDIACEGCSYSRMMSRAQTQGKGTHRIFSYSSGVIYRFSVTCPGNVVEGSGGEFAADSSSSDTDDLGEPATGSTQGACPLDKPLEVAEIPLDSAMADAWPKILAFIQARNANYPGSRYDFEVNSGDNDQNYANDGSVYNVIRDYPARTSLFNDISRFFSPIQQFLAAAGAAARAHFTNFSNTLLIKFSFKDGTSIVMKFDYTTQQFEFVKNSARQPDGLTPIVEANTDEYSGNYGYGGADPRTYEKYLRDSVGITLVGGGGVSTMSCTWNGEKLTCKIPRMNN</sequence>
<gene>
    <name evidence="3" type="ORF">ACFO6Q_02700</name>
</gene>
<dbReference type="EMBL" id="JBHSHD010000003">
    <property type="protein sequence ID" value="MFC4819214.1"/>
    <property type="molecule type" value="Genomic_DNA"/>
</dbReference>
<name>A0ABV9QUF4_9GAMM</name>
<proteinExistence type="predicted"/>
<evidence type="ECO:0000256" key="2">
    <source>
        <dbReference type="SAM" id="SignalP"/>
    </source>
</evidence>
<reference evidence="4" key="1">
    <citation type="journal article" date="2019" name="Int. J. Syst. Evol. Microbiol.">
        <title>The Global Catalogue of Microorganisms (GCM) 10K type strain sequencing project: providing services to taxonomists for standard genome sequencing and annotation.</title>
        <authorList>
            <consortium name="The Broad Institute Genomics Platform"/>
            <consortium name="The Broad Institute Genome Sequencing Center for Infectious Disease"/>
            <person name="Wu L."/>
            <person name="Ma J."/>
        </authorList>
    </citation>
    <scope>NUCLEOTIDE SEQUENCE [LARGE SCALE GENOMIC DNA]</scope>
    <source>
        <strain evidence="4">CCUG 30340</strain>
    </source>
</reference>
<accession>A0ABV9QUF4</accession>
<protein>
    <submittedName>
        <fullName evidence="3">Uncharacterized protein</fullName>
    </submittedName>
</protein>
<keyword evidence="4" id="KW-1185">Reference proteome</keyword>
<dbReference type="Proteomes" id="UP001595886">
    <property type="component" value="Unassembled WGS sequence"/>
</dbReference>
<evidence type="ECO:0000313" key="4">
    <source>
        <dbReference type="Proteomes" id="UP001595886"/>
    </source>
</evidence>
<evidence type="ECO:0000313" key="3">
    <source>
        <dbReference type="EMBL" id="MFC4819214.1"/>
    </source>
</evidence>
<keyword evidence="2" id="KW-0732">Signal</keyword>
<evidence type="ECO:0000256" key="1">
    <source>
        <dbReference type="SAM" id="MobiDB-lite"/>
    </source>
</evidence>
<comment type="caution">
    <text evidence="3">The sequence shown here is derived from an EMBL/GenBank/DDBJ whole genome shotgun (WGS) entry which is preliminary data.</text>
</comment>
<feature type="signal peptide" evidence="2">
    <location>
        <begin position="1"/>
        <end position="22"/>
    </location>
</feature>